<protein>
    <submittedName>
        <fullName evidence="7">BCD family chlorophyll transporter-like MFS transporter</fullName>
    </submittedName>
</protein>
<feature type="transmembrane region" description="Helical" evidence="6">
    <location>
        <begin position="248"/>
        <end position="272"/>
    </location>
</feature>
<feature type="transmembrane region" description="Helical" evidence="6">
    <location>
        <begin position="325"/>
        <end position="346"/>
    </location>
</feature>
<evidence type="ECO:0000313" key="8">
    <source>
        <dbReference type="Proteomes" id="UP000219111"/>
    </source>
</evidence>
<dbReference type="Gene3D" id="1.20.1250.20">
    <property type="entry name" value="MFS general substrate transporter like domains"/>
    <property type="match status" value="1"/>
</dbReference>
<evidence type="ECO:0000256" key="3">
    <source>
        <dbReference type="ARBA" id="ARBA00022692"/>
    </source>
</evidence>
<keyword evidence="5 6" id="KW-0472">Membrane</keyword>
<dbReference type="SUPFAM" id="SSF103473">
    <property type="entry name" value="MFS general substrate transporter"/>
    <property type="match status" value="1"/>
</dbReference>
<feature type="transmembrane region" description="Helical" evidence="6">
    <location>
        <begin position="292"/>
        <end position="313"/>
    </location>
</feature>
<feature type="transmembrane region" description="Helical" evidence="6">
    <location>
        <begin position="352"/>
        <end position="378"/>
    </location>
</feature>
<dbReference type="InterPro" id="IPR026036">
    <property type="entry name" value="PucC"/>
</dbReference>
<evidence type="ECO:0000256" key="2">
    <source>
        <dbReference type="ARBA" id="ARBA00008412"/>
    </source>
</evidence>
<keyword evidence="3 6" id="KW-0812">Transmembrane</keyword>
<keyword evidence="4 6" id="KW-1133">Transmembrane helix</keyword>
<feature type="transmembrane region" description="Helical" evidence="6">
    <location>
        <begin position="138"/>
        <end position="162"/>
    </location>
</feature>
<dbReference type="GO" id="GO:0016020">
    <property type="term" value="C:membrane"/>
    <property type="evidence" value="ECO:0007669"/>
    <property type="project" value="UniProtKB-SubCell"/>
</dbReference>
<proteinExistence type="inferred from homology"/>
<comment type="similarity">
    <text evidence="2">Belongs to the PucC family.</text>
</comment>
<feature type="transmembrane region" description="Helical" evidence="6">
    <location>
        <begin position="385"/>
        <end position="408"/>
    </location>
</feature>
<feature type="transmembrane region" description="Helical" evidence="6">
    <location>
        <begin position="36"/>
        <end position="56"/>
    </location>
</feature>
<feature type="transmembrane region" description="Helical" evidence="6">
    <location>
        <begin position="428"/>
        <end position="452"/>
    </location>
</feature>
<accession>A0A285RH58</accession>
<dbReference type="PANTHER" id="PTHR23538:SF1">
    <property type="entry name" value="44.5 KD BACTERIOCHLOROPHYLL SYNTHASE SUBUNIT"/>
    <property type="match status" value="1"/>
</dbReference>
<dbReference type="InterPro" id="IPR036259">
    <property type="entry name" value="MFS_trans_sf"/>
</dbReference>
<feature type="transmembrane region" description="Helical" evidence="6">
    <location>
        <begin position="102"/>
        <end position="126"/>
    </location>
</feature>
<evidence type="ECO:0000256" key="5">
    <source>
        <dbReference type="ARBA" id="ARBA00023136"/>
    </source>
</evidence>
<evidence type="ECO:0000313" key="7">
    <source>
        <dbReference type="EMBL" id="SOB93019.1"/>
    </source>
</evidence>
<dbReference type="Proteomes" id="UP000219111">
    <property type="component" value="Unassembled WGS sequence"/>
</dbReference>
<dbReference type="PIRSF" id="PIRSF016565">
    <property type="entry name" value="PucC"/>
    <property type="match status" value="1"/>
</dbReference>
<dbReference type="CDD" id="cd06176">
    <property type="entry name" value="MFS_BCD_PucC-like"/>
    <property type="match status" value="1"/>
</dbReference>
<feature type="transmembrane region" description="Helical" evidence="6">
    <location>
        <begin position="203"/>
        <end position="225"/>
    </location>
</feature>
<evidence type="ECO:0000256" key="1">
    <source>
        <dbReference type="ARBA" id="ARBA00004141"/>
    </source>
</evidence>
<reference evidence="8" key="1">
    <citation type="submission" date="2017-08" db="EMBL/GenBank/DDBJ databases">
        <authorList>
            <person name="Varghese N."/>
            <person name="Submissions S."/>
        </authorList>
    </citation>
    <scope>NUCLEOTIDE SEQUENCE [LARGE SCALE GENOMIC DNA]</scope>
    <source>
        <strain evidence="8">JA276</strain>
    </source>
</reference>
<feature type="transmembrane region" description="Helical" evidence="6">
    <location>
        <begin position="174"/>
        <end position="197"/>
    </location>
</feature>
<dbReference type="OrthoDB" id="8558818at2"/>
<dbReference type="RefSeq" id="WP_097068151.1">
    <property type="nucleotide sequence ID" value="NZ_OBMT01000001.1"/>
</dbReference>
<dbReference type="PANTHER" id="PTHR23538">
    <property type="entry name" value="44.5 KD BACTERIOCHLOROPHYLL SYNTHASE SUBUNIT"/>
    <property type="match status" value="1"/>
</dbReference>
<gene>
    <name evidence="7" type="ORF">SAMN05877831_10194</name>
</gene>
<comment type="subcellular location">
    <subcellularLocation>
        <location evidence="1">Membrane</location>
        <topology evidence="1">Multi-pass membrane protein</topology>
    </subcellularLocation>
</comment>
<evidence type="ECO:0000256" key="4">
    <source>
        <dbReference type="ARBA" id="ARBA00022989"/>
    </source>
</evidence>
<feature type="transmembrane region" description="Helical" evidence="6">
    <location>
        <begin position="62"/>
        <end position="82"/>
    </location>
</feature>
<dbReference type="EMBL" id="OBMT01000001">
    <property type="protein sequence ID" value="SOB93019.1"/>
    <property type="molecule type" value="Genomic_DNA"/>
</dbReference>
<keyword evidence="8" id="KW-1185">Reference proteome</keyword>
<sequence>MILSRRMIGSLAKTWMPFAEAASAELPLKQLMRLSLFQISVGMAQVLLLGTLNRVMIVEMGVPALVVALMISIPVLVAPFRAVLGHRSDTHRSAIGWKRVPYLWFGSLWQMGGLALMPFALILLSGDQTMGPDWAGEVFAAIAFLMAGLGMHMTQTAGLALAADRATEETRPRVVALLYVMFLVGMGISAIVVGFFLRDFDQMTLIRVVQACGAMTLVLNVIALWKQEVIRPMTKAEREAPRQTFREAWGLLAAESGAMRLLAVVMIGTLGFNMQDVLLEPYGGQVLGLPVSMTTLLTASWSFGALIGFIWSARRLSQGATAHRLAARGILIGIVAFTAVLFSALFESKIMFFAAAWGIGLGSGTFGIATLTVAMMVIVRGASGIALGAWGAAQATAAGLAVFFGGALRDLVAHAASAGYLGALDSPALGYSVVYAIEIGLLFTTLAVLGPLARPGSLFPKKPETGEARIGLAEFPT</sequence>
<organism evidence="7 8">
    <name type="scientific">Rhodobacter maris</name>
    <dbReference type="NCBI Taxonomy" id="446682"/>
    <lineage>
        <taxon>Bacteria</taxon>
        <taxon>Pseudomonadati</taxon>
        <taxon>Pseudomonadota</taxon>
        <taxon>Alphaproteobacteria</taxon>
        <taxon>Rhodobacterales</taxon>
        <taxon>Rhodobacter group</taxon>
        <taxon>Rhodobacter</taxon>
    </lineage>
</organism>
<dbReference type="AlphaFoldDB" id="A0A285RH58"/>
<evidence type="ECO:0000256" key="6">
    <source>
        <dbReference type="SAM" id="Phobius"/>
    </source>
</evidence>
<dbReference type="InterPro" id="IPR004896">
    <property type="entry name" value="PucC-rel"/>
</dbReference>
<dbReference type="Pfam" id="PF03209">
    <property type="entry name" value="PUCC"/>
    <property type="match status" value="1"/>
</dbReference>
<name>A0A285RH58_9RHOB</name>